<dbReference type="EMBL" id="JBFAIH010000008">
    <property type="protein sequence ID" value="MEV0364189.1"/>
    <property type="molecule type" value="Genomic_DNA"/>
</dbReference>
<dbReference type="SUPFAM" id="SSF47413">
    <property type="entry name" value="lambda repressor-like DNA-binding domains"/>
    <property type="match status" value="1"/>
</dbReference>
<sequence>MSTEQKNHGVGARVAEERKLAGWTQTRLAAEAHVSTSLVKAVEQGRAPASPAFISACGRALKVGVTALLEQPYPRTTRDEQLVHAGIPDLRRELAVYRIPPDDVPSRTLDDLTADVARASEMRHMVNLGELGKFLPSLLHDLRVAWHSGSTSDQERIFGLLAETYAATSQVVYKLGYIDLASLAVDRYEWAAARSGDELAVLAGDYQRAGEMIGVADWAGAERFLEASRKAIEPDIGKGDPATLAMWGNLHLKSGLAAARAGRRDTADAHLAEATETAARIGVDRDDYRLCFGPTNVQIWSVGLAVEMLDGTEAVKRSEKVTLPTGTPRERAGHHYIDLARGYLLHGDREKAFSALQSARRIAPTQTRYHPMVHETVRALARQEARSTGTLRGFAAWCGIGNR</sequence>
<dbReference type="PROSITE" id="PS50943">
    <property type="entry name" value="HTH_CROC1"/>
    <property type="match status" value="1"/>
</dbReference>
<dbReference type="InterPro" id="IPR001387">
    <property type="entry name" value="Cro/C1-type_HTH"/>
</dbReference>
<gene>
    <name evidence="2" type="ORF">AB0H72_15945</name>
</gene>
<name>A0ABV3F8Z1_9NOCA</name>
<evidence type="ECO:0000313" key="3">
    <source>
        <dbReference type="Proteomes" id="UP001551658"/>
    </source>
</evidence>
<dbReference type="InterPro" id="IPR010982">
    <property type="entry name" value="Lambda_DNA-bd_dom_sf"/>
</dbReference>
<dbReference type="Gene3D" id="1.10.260.40">
    <property type="entry name" value="lambda repressor-like DNA-binding domains"/>
    <property type="match status" value="1"/>
</dbReference>
<dbReference type="RefSeq" id="WP_357979135.1">
    <property type="nucleotide sequence ID" value="NZ_JBFAIH010000008.1"/>
</dbReference>
<dbReference type="CDD" id="cd00093">
    <property type="entry name" value="HTH_XRE"/>
    <property type="match status" value="1"/>
</dbReference>
<accession>A0ABV3F8Z1</accession>
<protein>
    <submittedName>
        <fullName evidence="2">Helix-turn-helix transcriptional regulator</fullName>
    </submittedName>
</protein>
<comment type="caution">
    <text evidence="2">The sequence shown here is derived from an EMBL/GenBank/DDBJ whole genome shotgun (WGS) entry which is preliminary data.</text>
</comment>
<evidence type="ECO:0000259" key="1">
    <source>
        <dbReference type="PROSITE" id="PS50943"/>
    </source>
</evidence>
<dbReference type="SMART" id="SM00530">
    <property type="entry name" value="HTH_XRE"/>
    <property type="match status" value="1"/>
</dbReference>
<feature type="domain" description="HTH cro/C1-type" evidence="1">
    <location>
        <begin position="14"/>
        <end position="68"/>
    </location>
</feature>
<reference evidence="2 3" key="1">
    <citation type="submission" date="2024-06" db="EMBL/GenBank/DDBJ databases">
        <title>The Natural Products Discovery Center: Release of the First 8490 Sequenced Strains for Exploring Actinobacteria Biosynthetic Diversity.</title>
        <authorList>
            <person name="Kalkreuter E."/>
            <person name="Kautsar S.A."/>
            <person name="Yang D."/>
            <person name="Bader C.D."/>
            <person name="Teijaro C.N."/>
            <person name="Fluegel L."/>
            <person name="Davis C.M."/>
            <person name="Simpson J.R."/>
            <person name="Lauterbach L."/>
            <person name="Steele A.D."/>
            <person name="Gui C."/>
            <person name="Meng S."/>
            <person name="Li G."/>
            <person name="Viehrig K."/>
            <person name="Ye F."/>
            <person name="Su P."/>
            <person name="Kiefer A.F."/>
            <person name="Nichols A."/>
            <person name="Cepeda A.J."/>
            <person name="Yan W."/>
            <person name="Fan B."/>
            <person name="Jiang Y."/>
            <person name="Adhikari A."/>
            <person name="Zheng C.-J."/>
            <person name="Schuster L."/>
            <person name="Cowan T.M."/>
            <person name="Smanski M.J."/>
            <person name="Chevrette M.G."/>
            <person name="De Carvalho L.P.S."/>
            <person name="Shen B."/>
        </authorList>
    </citation>
    <scope>NUCLEOTIDE SEQUENCE [LARGE SCALE GENOMIC DNA]</scope>
    <source>
        <strain evidence="2 3">NPDC050671</strain>
    </source>
</reference>
<keyword evidence="3" id="KW-1185">Reference proteome</keyword>
<evidence type="ECO:0000313" key="2">
    <source>
        <dbReference type="EMBL" id="MEV0364189.1"/>
    </source>
</evidence>
<proteinExistence type="predicted"/>
<dbReference type="Proteomes" id="UP001551658">
    <property type="component" value="Unassembled WGS sequence"/>
</dbReference>
<organism evidence="2 3">
    <name type="scientific">Nocardia fusca</name>
    <dbReference type="NCBI Taxonomy" id="941183"/>
    <lineage>
        <taxon>Bacteria</taxon>
        <taxon>Bacillati</taxon>
        <taxon>Actinomycetota</taxon>
        <taxon>Actinomycetes</taxon>
        <taxon>Mycobacteriales</taxon>
        <taxon>Nocardiaceae</taxon>
        <taxon>Nocardia</taxon>
    </lineage>
</organism>
<dbReference type="Pfam" id="PF13560">
    <property type="entry name" value="HTH_31"/>
    <property type="match status" value="1"/>
</dbReference>